<proteinExistence type="predicted"/>
<feature type="transmembrane region" description="Helical" evidence="1">
    <location>
        <begin position="81"/>
        <end position="101"/>
    </location>
</feature>
<accession>A0A1W2JPI2</accession>
<feature type="transmembrane region" description="Helical" evidence="1">
    <location>
        <begin position="12"/>
        <end position="36"/>
    </location>
</feature>
<keyword evidence="1" id="KW-0812">Transmembrane</keyword>
<keyword evidence="1" id="KW-0472">Membrane</keyword>
<dbReference type="AlphaFoldDB" id="A0A1W2JPI2"/>
<reference evidence="2" key="1">
    <citation type="submission" date="2014-03" db="EMBL/GenBank/DDBJ databases">
        <title>Complete M-type mitochondrial genome of Chinese fresh water mussels Lamprotula gottschei.</title>
        <authorList>
            <person name="Wang G.L."/>
            <person name="He F.S."/>
            <person name="Li J.L."/>
        </authorList>
    </citation>
    <scope>NUCLEOTIDE SEQUENCE</scope>
    <source>
        <tissue evidence="2">Gonad</tissue>
    </source>
</reference>
<evidence type="ECO:0000256" key="1">
    <source>
        <dbReference type="SAM" id="Phobius"/>
    </source>
</evidence>
<geneLocation type="mitochondrion" evidence="2"/>
<evidence type="ECO:0000313" key="2">
    <source>
        <dbReference type="EMBL" id="AIC07018.1"/>
    </source>
</evidence>
<organism evidence="2">
    <name type="scientific">Lamprotula gottschei</name>
    <dbReference type="NCBI Taxonomy" id="1470580"/>
    <lineage>
        <taxon>Eukaryota</taxon>
        <taxon>Metazoa</taxon>
        <taxon>Spiralia</taxon>
        <taxon>Lophotrochozoa</taxon>
        <taxon>Mollusca</taxon>
        <taxon>Bivalvia</taxon>
        <taxon>Autobranchia</taxon>
        <taxon>Heteroconchia</taxon>
        <taxon>Palaeoheterodonta</taxon>
        <taxon>Unionida</taxon>
        <taxon>Unionoidea</taxon>
        <taxon>Unionidae</taxon>
        <taxon>Gonideinae</taxon>
        <taxon>Lamprotula</taxon>
    </lineage>
</organism>
<keyword evidence="1" id="KW-1133">Transmembrane helix</keyword>
<feature type="transmembrane region" description="Helical" evidence="1">
    <location>
        <begin position="132"/>
        <end position="152"/>
    </location>
</feature>
<name>A0A1W2JPI2_9BIVA</name>
<dbReference type="EMBL" id="KJ627225">
    <property type="protein sequence ID" value="AIC07018.1"/>
    <property type="molecule type" value="Genomic_DNA"/>
</dbReference>
<protein>
    <submittedName>
        <fullName evidence="2">NADH dehydrogenase subunit 6</fullName>
    </submittedName>
</protein>
<gene>
    <name evidence="2" type="primary">ND6</name>
</gene>
<keyword evidence="2" id="KW-0496">Mitochondrion</keyword>
<feature type="transmembrane region" description="Helical" evidence="1">
    <location>
        <begin position="48"/>
        <end position="69"/>
    </location>
</feature>
<sequence>MVTLMLFMSMMIFYLLSSTISFHPMILSIKVLLLALNLCLSISLLTTWYAYMIFMVTLGGVLVMFTYISSLAPNSIFKMKMNMLFILTQTVITLFFTYNLLNFFPKVSSTQKPCSLPDNFITFFLSTSNSSLLLTLASTLLLTMFVVMNLLSNSESAMRLTKFTFVKSSKTKNKINLMFV</sequence>